<dbReference type="Proteomes" id="UP000887116">
    <property type="component" value="Unassembled WGS sequence"/>
</dbReference>
<sequence length="151" mass="16665">MIGRADIEESISDVAMNAWPPQASYPSGNFSDTSRVRLSRIERIDGPSFEVPFLTEERDRAGFCPFALSQVSVPAEPALGHLRCLLTDVPPQTNCLPDTVFGALPSGLNERGYSSHNTSHPVRWTTEHHRISNKAIKVVVFHRPVAETTPT</sequence>
<dbReference type="InterPro" id="IPR052997">
    <property type="entry name" value="RRT15-like"/>
</dbReference>
<dbReference type="PANTHER" id="PTHR33047:SF8">
    <property type="entry name" value="REGULATOR OF RDNA TRANSCRIPTION PROTEIN 15"/>
    <property type="match status" value="1"/>
</dbReference>
<gene>
    <name evidence="1" type="primary">AVEN_17211_1</name>
    <name evidence="1" type="ORF">TNCT_32801</name>
</gene>
<dbReference type="PANTHER" id="PTHR33047">
    <property type="entry name" value="PROTEIN TAR1"/>
    <property type="match status" value="1"/>
</dbReference>
<comment type="caution">
    <text evidence="1">The sequence shown here is derived from an EMBL/GenBank/DDBJ whole genome shotgun (WGS) entry which is preliminary data.</text>
</comment>
<name>A0A8X6FMV0_TRICU</name>
<proteinExistence type="predicted"/>
<evidence type="ECO:0000313" key="2">
    <source>
        <dbReference type="Proteomes" id="UP000887116"/>
    </source>
</evidence>
<reference evidence="1" key="1">
    <citation type="submission" date="2020-07" db="EMBL/GenBank/DDBJ databases">
        <title>Multicomponent nature underlies the extraordinary mechanical properties of spider dragline silk.</title>
        <authorList>
            <person name="Kono N."/>
            <person name="Nakamura H."/>
            <person name="Mori M."/>
            <person name="Yoshida Y."/>
            <person name="Ohtoshi R."/>
            <person name="Malay A.D."/>
            <person name="Moran D.A.P."/>
            <person name="Tomita M."/>
            <person name="Numata K."/>
            <person name="Arakawa K."/>
        </authorList>
    </citation>
    <scope>NUCLEOTIDE SEQUENCE</scope>
</reference>
<evidence type="ECO:0000313" key="1">
    <source>
        <dbReference type="EMBL" id="GFQ84398.1"/>
    </source>
</evidence>
<dbReference type="OrthoDB" id="6160502at2759"/>
<accession>A0A8X6FMV0</accession>
<dbReference type="EMBL" id="BMAO01032757">
    <property type="protein sequence ID" value="GFQ84398.1"/>
    <property type="molecule type" value="Genomic_DNA"/>
</dbReference>
<keyword evidence="2" id="KW-1185">Reference proteome</keyword>
<protein>
    <submittedName>
        <fullName evidence="1">Uncharacterized protein</fullName>
    </submittedName>
</protein>
<organism evidence="1 2">
    <name type="scientific">Trichonephila clavata</name>
    <name type="common">Joro spider</name>
    <name type="synonym">Nephila clavata</name>
    <dbReference type="NCBI Taxonomy" id="2740835"/>
    <lineage>
        <taxon>Eukaryota</taxon>
        <taxon>Metazoa</taxon>
        <taxon>Ecdysozoa</taxon>
        <taxon>Arthropoda</taxon>
        <taxon>Chelicerata</taxon>
        <taxon>Arachnida</taxon>
        <taxon>Araneae</taxon>
        <taxon>Araneomorphae</taxon>
        <taxon>Entelegynae</taxon>
        <taxon>Araneoidea</taxon>
        <taxon>Nephilidae</taxon>
        <taxon>Trichonephila</taxon>
    </lineage>
</organism>
<dbReference type="AlphaFoldDB" id="A0A8X6FMV0"/>